<sequence>DEACPWASFDDLLQYGRKHIRELTLSRATRSRVERLLRTRPPSLRTFTYCIDDKNMSPDELKRLLEIVRHSVCELRVLVTEYYKYRPSLYTPPTVESLAQVGFTNLRRLEFEKCNIKQFSGIFRHFPQIEELKLTPLYLYSLDDLLTGDVNQGQPACRLRSFICGMLHVQNWPESSPPPVVDEEDVDGESAEPSGDVEVVRPFNPELQAQLFAMLREVSICYRMGD</sequence>
<feature type="non-terminal residue" evidence="1">
    <location>
        <position position="226"/>
    </location>
</feature>
<feature type="non-terminal residue" evidence="1">
    <location>
        <position position="1"/>
    </location>
</feature>
<evidence type="ECO:0000313" key="1">
    <source>
        <dbReference type="EMBL" id="KAJ1676651.1"/>
    </source>
</evidence>
<proteinExistence type="predicted"/>
<gene>
    <name evidence="1" type="ORF">EV182_007754</name>
</gene>
<organism evidence="1 2">
    <name type="scientific">Spiromyces aspiralis</name>
    <dbReference type="NCBI Taxonomy" id="68401"/>
    <lineage>
        <taxon>Eukaryota</taxon>
        <taxon>Fungi</taxon>
        <taxon>Fungi incertae sedis</taxon>
        <taxon>Zoopagomycota</taxon>
        <taxon>Kickxellomycotina</taxon>
        <taxon>Kickxellomycetes</taxon>
        <taxon>Kickxellales</taxon>
        <taxon>Kickxellaceae</taxon>
        <taxon>Spiromyces</taxon>
    </lineage>
</organism>
<dbReference type="EMBL" id="JAMZIH010003717">
    <property type="protein sequence ID" value="KAJ1676651.1"/>
    <property type="molecule type" value="Genomic_DNA"/>
</dbReference>
<accession>A0ACC1HLU6</accession>
<comment type="caution">
    <text evidence="1">The sequence shown here is derived from an EMBL/GenBank/DDBJ whole genome shotgun (WGS) entry which is preliminary data.</text>
</comment>
<evidence type="ECO:0000313" key="2">
    <source>
        <dbReference type="Proteomes" id="UP001145114"/>
    </source>
</evidence>
<reference evidence="1" key="1">
    <citation type="submission" date="2022-06" db="EMBL/GenBank/DDBJ databases">
        <title>Phylogenomic reconstructions and comparative analyses of Kickxellomycotina fungi.</title>
        <authorList>
            <person name="Reynolds N.K."/>
            <person name="Stajich J.E."/>
            <person name="Barry K."/>
            <person name="Grigoriev I.V."/>
            <person name="Crous P."/>
            <person name="Smith M.E."/>
        </authorList>
    </citation>
    <scope>NUCLEOTIDE SEQUENCE</scope>
    <source>
        <strain evidence="1">RSA 2271</strain>
    </source>
</reference>
<name>A0ACC1HLU6_9FUNG</name>
<dbReference type="Proteomes" id="UP001145114">
    <property type="component" value="Unassembled WGS sequence"/>
</dbReference>
<keyword evidence="2" id="KW-1185">Reference proteome</keyword>
<protein>
    <submittedName>
        <fullName evidence="1">Uncharacterized protein</fullName>
    </submittedName>
</protein>